<evidence type="ECO:0000256" key="1">
    <source>
        <dbReference type="SAM" id="MobiDB-lite"/>
    </source>
</evidence>
<comment type="caution">
    <text evidence="2">The sequence shown here is derived from an EMBL/GenBank/DDBJ whole genome shotgun (WGS) entry which is preliminary data.</text>
</comment>
<feature type="region of interest" description="Disordered" evidence="1">
    <location>
        <begin position="68"/>
        <end position="95"/>
    </location>
</feature>
<name>A0A1D1WAZ7_RAMVA</name>
<gene>
    <name evidence="2" type="primary">RvY_18302-1</name>
    <name evidence="2" type="synonym">RvY_18302.1</name>
    <name evidence="2" type="ORF">RvY_18302</name>
</gene>
<evidence type="ECO:0000313" key="2">
    <source>
        <dbReference type="EMBL" id="GAV08639.1"/>
    </source>
</evidence>
<keyword evidence="3" id="KW-1185">Reference proteome</keyword>
<reference evidence="2 3" key="1">
    <citation type="journal article" date="2016" name="Nat. Commun.">
        <title>Extremotolerant tardigrade genome and improved radiotolerance of human cultured cells by tardigrade-unique protein.</title>
        <authorList>
            <person name="Hashimoto T."/>
            <person name="Horikawa D.D."/>
            <person name="Saito Y."/>
            <person name="Kuwahara H."/>
            <person name="Kozuka-Hata H."/>
            <person name="Shin-I T."/>
            <person name="Minakuchi Y."/>
            <person name="Ohishi K."/>
            <person name="Motoyama A."/>
            <person name="Aizu T."/>
            <person name="Enomoto A."/>
            <person name="Kondo K."/>
            <person name="Tanaka S."/>
            <person name="Hara Y."/>
            <person name="Koshikawa S."/>
            <person name="Sagara H."/>
            <person name="Miura T."/>
            <person name="Yokobori S."/>
            <person name="Miyagawa K."/>
            <person name="Suzuki Y."/>
            <person name="Kubo T."/>
            <person name="Oyama M."/>
            <person name="Kohara Y."/>
            <person name="Fujiyama A."/>
            <person name="Arakawa K."/>
            <person name="Katayama T."/>
            <person name="Toyoda A."/>
            <person name="Kunieda T."/>
        </authorList>
    </citation>
    <scope>NUCLEOTIDE SEQUENCE [LARGE SCALE GENOMIC DNA]</scope>
    <source>
        <strain evidence="2 3">YOKOZUNA-1</strain>
    </source>
</reference>
<protein>
    <submittedName>
        <fullName evidence="2">Uncharacterized protein</fullName>
    </submittedName>
</protein>
<evidence type="ECO:0000313" key="3">
    <source>
        <dbReference type="Proteomes" id="UP000186922"/>
    </source>
</evidence>
<dbReference type="Proteomes" id="UP000186922">
    <property type="component" value="Unassembled WGS sequence"/>
</dbReference>
<organism evidence="2 3">
    <name type="scientific">Ramazzottius varieornatus</name>
    <name type="common">Water bear</name>
    <name type="synonym">Tardigrade</name>
    <dbReference type="NCBI Taxonomy" id="947166"/>
    <lineage>
        <taxon>Eukaryota</taxon>
        <taxon>Metazoa</taxon>
        <taxon>Ecdysozoa</taxon>
        <taxon>Tardigrada</taxon>
        <taxon>Eutardigrada</taxon>
        <taxon>Parachela</taxon>
        <taxon>Hypsibioidea</taxon>
        <taxon>Ramazzottiidae</taxon>
        <taxon>Ramazzottius</taxon>
    </lineage>
</organism>
<proteinExistence type="predicted"/>
<feature type="compositionally biased region" description="Low complexity" evidence="1">
    <location>
        <begin position="70"/>
        <end position="83"/>
    </location>
</feature>
<dbReference type="EMBL" id="BDGG01000018">
    <property type="protein sequence ID" value="GAV08639.1"/>
    <property type="molecule type" value="Genomic_DNA"/>
</dbReference>
<dbReference type="AlphaFoldDB" id="A0A1D1WAZ7"/>
<sequence length="95" mass="10881">MSRQTKIQKIQEQEEKANAENNFLHRFIKAAKVRICTEAGSTTLYLRGDFSNPPPLMLRPTFQVDREEFPLSSEPKTSSSFPSWNKLDGSEVIVH</sequence>
<accession>A0A1D1WAZ7</accession>